<dbReference type="EMBL" id="NMPR01000036">
    <property type="protein sequence ID" value="KAA8633524.1"/>
    <property type="molecule type" value="Genomic_DNA"/>
</dbReference>
<sequence length="313" mass="34690">MPRDDPLRHPPPAYVFDHPNNLVVESWLDTLPPLTKKPSRRDIKQWRRARGGKPSAHRTWFIFSIVIRAISTVVAIIAWGLNVAVFVESRLYWGGVPDRMIAVFVVAPAIISWNTAEFITICVRKSSGIPSVYHAWADGILFVGVATTTGIVLVDMIIGIAEFGSLYDGLLAKGIVLVAMLLLLMVLHSFLFFNYFCHKLDRHDPGPFVPLKTTGLPKGDVEAASLARASPTTQPEPPFRYKTYEYYAKEEMEITSTGRRPDGGFVIDKGVEDIQQTVGASTTIAARRSEAQIPYEIPILPSVFSPHKSGTCI</sequence>
<feature type="transmembrane region" description="Helical" evidence="1">
    <location>
        <begin position="170"/>
        <end position="193"/>
    </location>
</feature>
<feature type="transmembrane region" description="Helical" evidence="1">
    <location>
        <begin position="135"/>
        <end position="158"/>
    </location>
</feature>
<keyword evidence="1" id="KW-0812">Transmembrane</keyword>
<evidence type="ECO:0000313" key="2">
    <source>
        <dbReference type="EMBL" id="KAA8633524.1"/>
    </source>
</evidence>
<name>A0A8S8ZRZ0_SORMA</name>
<accession>A0A8S8ZRZ0</accession>
<evidence type="ECO:0000256" key="1">
    <source>
        <dbReference type="SAM" id="Phobius"/>
    </source>
</evidence>
<feature type="transmembrane region" description="Helical" evidence="1">
    <location>
        <begin position="101"/>
        <end position="123"/>
    </location>
</feature>
<dbReference type="AlphaFoldDB" id="A0A8S8ZRZ0"/>
<reference evidence="2 3" key="1">
    <citation type="submission" date="2017-07" db="EMBL/GenBank/DDBJ databases">
        <title>Genome sequence of the Sordaria macrospora wild type strain R19027.</title>
        <authorList>
            <person name="Nowrousian M."/>
            <person name="Teichert I."/>
            <person name="Kueck U."/>
        </authorList>
    </citation>
    <scope>NUCLEOTIDE SEQUENCE [LARGE SCALE GENOMIC DNA]</scope>
    <source>
        <strain evidence="2 3">R19027</strain>
        <tissue evidence="2">Mycelium</tissue>
    </source>
</reference>
<comment type="caution">
    <text evidence="2">The sequence shown here is derived from an EMBL/GenBank/DDBJ whole genome shotgun (WGS) entry which is preliminary data.</text>
</comment>
<dbReference type="OMA" id="ICVRKSS"/>
<evidence type="ECO:0000313" key="3">
    <source>
        <dbReference type="Proteomes" id="UP000433876"/>
    </source>
</evidence>
<organism evidence="2 3">
    <name type="scientific">Sordaria macrospora</name>
    <dbReference type="NCBI Taxonomy" id="5147"/>
    <lineage>
        <taxon>Eukaryota</taxon>
        <taxon>Fungi</taxon>
        <taxon>Dikarya</taxon>
        <taxon>Ascomycota</taxon>
        <taxon>Pezizomycotina</taxon>
        <taxon>Sordariomycetes</taxon>
        <taxon>Sordariomycetidae</taxon>
        <taxon>Sordariales</taxon>
        <taxon>Sordariaceae</taxon>
        <taxon>Sordaria</taxon>
    </lineage>
</organism>
<keyword evidence="1" id="KW-1133">Transmembrane helix</keyword>
<keyword evidence="1" id="KW-0472">Membrane</keyword>
<proteinExistence type="predicted"/>
<feature type="transmembrane region" description="Helical" evidence="1">
    <location>
        <begin position="60"/>
        <end position="81"/>
    </location>
</feature>
<protein>
    <submittedName>
        <fullName evidence="2">Uncharacterized protein</fullName>
    </submittedName>
</protein>
<dbReference type="VEuPathDB" id="FungiDB:SMAC_05097"/>
<gene>
    <name evidence="2" type="ORF">SMACR_05097</name>
</gene>
<dbReference type="Proteomes" id="UP000433876">
    <property type="component" value="Unassembled WGS sequence"/>
</dbReference>